<proteinExistence type="predicted"/>
<protein>
    <submittedName>
        <fullName evidence="3">CopG family transcriptional regulator</fullName>
    </submittedName>
</protein>
<keyword evidence="3" id="KW-0614">Plasmid</keyword>
<feature type="compositionally biased region" description="Basic residues" evidence="1">
    <location>
        <begin position="1"/>
        <end position="11"/>
    </location>
</feature>
<dbReference type="CDD" id="cd21631">
    <property type="entry name" value="RHH_CopG_NikR-like"/>
    <property type="match status" value="1"/>
</dbReference>
<feature type="domain" description="Ribbon-helix-helix protein CopG" evidence="2">
    <location>
        <begin position="44"/>
        <end position="82"/>
    </location>
</feature>
<dbReference type="InterPro" id="IPR010985">
    <property type="entry name" value="Ribbon_hlx_hlx"/>
</dbReference>
<dbReference type="InterPro" id="IPR002145">
    <property type="entry name" value="CopG"/>
</dbReference>
<dbReference type="GeneID" id="83701877"/>
<reference evidence="3 4" key="1">
    <citation type="submission" date="2021-01" db="EMBL/GenBank/DDBJ databases">
        <title>FDA dAtabase for Regulatory Grade micrObial Sequences (FDA-ARGOS): Supporting development and validation of Infectious Disease Dx tests.</title>
        <authorList>
            <person name="Blissenbach B."/>
            <person name="Krut O."/>
            <person name="Tallon L."/>
            <person name="Sadzewicz L."/>
            <person name="Zhao X."/>
            <person name="Boylan J."/>
            <person name="Ott S."/>
            <person name="Bowen H."/>
            <person name="Vavikolanu K."/>
            <person name="Mehta A."/>
            <person name="Aluvathingal J."/>
            <person name="Nadendla S."/>
            <person name="Yan Y."/>
            <person name="Sichtig H."/>
        </authorList>
    </citation>
    <scope>NUCLEOTIDE SEQUENCE [LARGE SCALE GENOMIC DNA]</scope>
    <source>
        <strain evidence="3 4">FDAARGOS_1081</strain>
        <plasmid evidence="3 4">unnamed</plasmid>
    </source>
</reference>
<dbReference type="Proteomes" id="UP000595237">
    <property type="component" value="Plasmid unnamed"/>
</dbReference>
<gene>
    <name evidence="3" type="ORF">I6I38_25255</name>
</gene>
<evidence type="ECO:0000259" key="2">
    <source>
        <dbReference type="Pfam" id="PF01402"/>
    </source>
</evidence>
<dbReference type="EMBL" id="CP068149">
    <property type="protein sequence ID" value="QQU58060.1"/>
    <property type="molecule type" value="Genomic_DNA"/>
</dbReference>
<dbReference type="RefSeq" id="WP_127146980.1">
    <property type="nucleotide sequence ID" value="NZ_CAMFJZ010000020.1"/>
</dbReference>
<accession>A0ABX7DBE9</accession>
<feature type="region of interest" description="Disordered" evidence="1">
    <location>
        <begin position="1"/>
        <end position="26"/>
    </location>
</feature>
<evidence type="ECO:0000313" key="3">
    <source>
        <dbReference type="EMBL" id="QQU58060.1"/>
    </source>
</evidence>
<dbReference type="Pfam" id="PF01402">
    <property type="entry name" value="RHH_1"/>
    <property type="match status" value="1"/>
</dbReference>
<geneLocation type="plasmid" evidence="3 4">
    <name>unnamed</name>
</geneLocation>
<organism evidence="3 4">
    <name type="scientific">Serratia liquefaciens</name>
    <dbReference type="NCBI Taxonomy" id="614"/>
    <lineage>
        <taxon>Bacteria</taxon>
        <taxon>Pseudomonadati</taxon>
        <taxon>Pseudomonadota</taxon>
        <taxon>Gammaproteobacteria</taxon>
        <taxon>Enterobacterales</taxon>
        <taxon>Yersiniaceae</taxon>
        <taxon>Serratia</taxon>
    </lineage>
</organism>
<evidence type="ECO:0000256" key="1">
    <source>
        <dbReference type="SAM" id="MobiDB-lite"/>
    </source>
</evidence>
<keyword evidence="4" id="KW-1185">Reference proteome</keyword>
<evidence type="ECO:0000313" key="4">
    <source>
        <dbReference type="Proteomes" id="UP000595237"/>
    </source>
</evidence>
<sequence length="90" mass="9461">MAIVRPTKKHTTPAEDSAAEAFINSAPDGAATRRKGVVKGKRQQITLTIDPEILDRLDVKAAEDGVSRAALINIAIRQLLNRGATVGGGS</sequence>
<dbReference type="SUPFAM" id="SSF47598">
    <property type="entry name" value="Ribbon-helix-helix"/>
    <property type="match status" value="1"/>
</dbReference>
<name>A0ABX7DBE9_SERLI</name>